<protein>
    <submittedName>
        <fullName evidence="2">Uncharacterized protein</fullName>
    </submittedName>
</protein>
<name>A0A8I1HRW4_9CORY</name>
<dbReference type="AlphaFoldDB" id="A0A8I1HRW4"/>
<feature type="transmembrane region" description="Helical" evidence="1">
    <location>
        <begin position="84"/>
        <end position="108"/>
    </location>
</feature>
<accession>A0A8I1HRW4</accession>
<gene>
    <name evidence="2" type="ORF">JDP02_07655</name>
</gene>
<organism evidence="2 3">
    <name type="scientific">Corynebacterium tuberculostearicum</name>
    <dbReference type="NCBI Taxonomy" id="38304"/>
    <lineage>
        <taxon>Bacteria</taxon>
        <taxon>Bacillati</taxon>
        <taxon>Actinomycetota</taxon>
        <taxon>Actinomycetes</taxon>
        <taxon>Mycobacteriales</taxon>
        <taxon>Corynebacteriaceae</taxon>
        <taxon>Corynebacterium</taxon>
    </lineage>
</organism>
<proteinExistence type="predicted"/>
<dbReference type="RefSeq" id="WP_005327186.1">
    <property type="nucleotide sequence ID" value="NZ_JAEHFL010000010.1"/>
</dbReference>
<dbReference type="EMBL" id="JAEHFL010000010">
    <property type="protein sequence ID" value="MBK3428384.1"/>
    <property type="molecule type" value="Genomic_DNA"/>
</dbReference>
<feature type="transmembrane region" description="Helical" evidence="1">
    <location>
        <begin position="49"/>
        <end position="72"/>
    </location>
</feature>
<reference evidence="2 3" key="1">
    <citation type="submission" date="2020-12" db="EMBL/GenBank/DDBJ databases">
        <title>Draft genome sequence of the commensal strain Corynebacterium tuberculostearicum MFP09/CIP 102622 isolated from human skin.</title>
        <authorList>
            <person name="Boukerb A.M."/>
            <person name="Janvier X."/>
            <person name="Feuilloley M.G.J."/>
            <person name="Groboillot A."/>
        </authorList>
    </citation>
    <scope>NUCLEOTIDE SEQUENCE [LARGE SCALE GENOMIC DNA]</scope>
    <source>
        <strain evidence="2 3">CIP 102622</strain>
    </source>
</reference>
<keyword evidence="1" id="KW-0812">Transmembrane</keyword>
<sequence>MSDNTHAVADYASETYPEFSGKIQDTYIEGYDPVSFGAPHSSLLRTSTWVGMGLILSCLPAAGILIWGLGVWDTPLGTAGEGDYTLTTIIGIIALVAVAIAAVGTVHYGRRYYRKYRKETGRAN</sequence>
<keyword evidence="1" id="KW-0472">Membrane</keyword>
<comment type="caution">
    <text evidence="2">The sequence shown here is derived from an EMBL/GenBank/DDBJ whole genome shotgun (WGS) entry which is preliminary data.</text>
</comment>
<keyword evidence="1" id="KW-1133">Transmembrane helix</keyword>
<evidence type="ECO:0000256" key="1">
    <source>
        <dbReference type="SAM" id="Phobius"/>
    </source>
</evidence>
<evidence type="ECO:0000313" key="3">
    <source>
        <dbReference type="Proteomes" id="UP000603369"/>
    </source>
</evidence>
<keyword evidence="3" id="KW-1185">Reference proteome</keyword>
<dbReference type="Proteomes" id="UP000603369">
    <property type="component" value="Unassembled WGS sequence"/>
</dbReference>
<evidence type="ECO:0000313" key="2">
    <source>
        <dbReference type="EMBL" id="MBK3428384.1"/>
    </source>
</evidence>